<proteinExistence type="predicted"/>
<dbReference type="RefSeq" id="WP_239370537.1">
    <property type="nucleotide sequence ID" value="NZ_JAKREW010000066.1"/>
</dbReference>
<protein>
    <submittedName>
        <fullName evidence="2">Helix-turn-helix domain-containing protein</fullName>
    </submittedName>
</protein>
<dbReference type="InterPro" id="IPR010982">
    <property type="entry name" value="Lambda_DNA-bd_dom_sf"/>
</dbReference>
<dbReference type="EMBL" id="JAKREW010000066">
    <property type="protein sequence ID" value="MCG7509039.1"/>
    <property type="molecule type" value="Genomic_DNA"/>
</dbReference>
<feature type="domain" description="HTH cro/C1-type" evidence="1">
    <location>
        <begin position="15"/>
        <end position="69"/>
    </location>
</feature>
<evidence type="ECO:0000313" key="3">
    <source>
        <dbReference type="Proteomes" id="UP001201701"/>
    </source>
</evidence>
<dbReference type="SUPFAM" id="SSF47413">
    <property type="entry name" value="lambda repressor-like DNA-binding domains"/>
    <property type="match status" value="1"/>
</dbReference>
<accession>A0ABS9QR46</accession>
<dbReference type="InterPro" id="IPR001387">
    <property type="entry name" value="Cro/C1-type_HTH"/>
</dbReference>
<sequence length="101" mass="10908">MADGGRSNQDIAMRLAALLSALQRNQTSFAQLIGISQPALNNYLKGLRRPDLDVAIAIQSKTGVTLDWLYLGDRSGLPAKMLEILPDLSDRPKKAGSAQSE</sequence>
<dbReference type="CDD" id="cd00093">
    <property type="entry name" value="HTH_XRE"/>
    <property type="match status" value="1"/>
</dbReference>
<comment type="caution">
    <text evidence="2">The sequence shown here is derived from an EMBL/GenBank/DDBJ whole genome shotgun (WGS) entry which is preliminary data.</text>
</comment>
<evidence type="ECO:0000259" key="1">
    <source>
        <dbReference type="PROSITE" id="PS50943"/>
    </source>
</evidence>
<organism evidence="2 3">
    <name type="scientific">Mesorhizobium retamae</name>
    <dbReference type="NCBI Taxonomy" id="2912854"/>
    <lineage>
        <taxon>Bacteria</taxon>
        <taxon>Pseudomonadati</taxon>
        <taxon>Pseudomonadota</taxon>
        <taxon>Alphaproteobacteria</taxon>
        <taxon>Hyphomicrobiales</taxon>
        <taxon>Phyllobacteriaceae</taxon>
        <taxon>Mesorhizobium</taxon>
    </lineage>
</organism>
<dbReference type="PROSITE" id="PS50943">
    <property type="entry name" value="HTH_CROC1"/>
    <property type="match status" value="1"/>
</dbReference>
<dbReference type="SMART" id="SM00530">
    <property type="entry name" value="HTH_XRE"/>
    <property type="match status" value="1"/>
</dbReference>
<reference evidence="2 3" key="1">
    <citation type="submission" date="2022-02" db="EMBL/GenBank/DDBJ databases">
        <title>Draft genome sequence of Mezorhizobium retamae strain IRAMC:0171 isolated from Retama raetam nodules.</title>
        <authorList>
            <person name="Bengaied R."/>
            <person name="Sbissi I."/>
            <person name="Huber K."/>
            <person name="Ghodbane F."/>
            <person name="Nouioui I."/>
            <person name="Tarhouni M."/>
            <person name="Gtari M."/>
        </authorList>
    </citation>
    <scope>NUCLEOTIDE SEQUENCE [LARGE SCALE GENOMIC DNA]</scope>
    <source>
        <strain evidence="2 3">IRAMC:0171</strain>
    </source>
</reference>
<name>A0ABS9QR46_9HYPH</name>
<gene>
    <name evidence="2" type="ORF">L4923_28790</name>
</gene>
<keyword evidence="3" id="KW-1185">Reference proteome</keyword>
<evidence type="ECO:0000313" key="2">
    <source>
        <dbReference type="EMBL" id="MCG7509039.1"/>
    </source>
</evidence>
<dbReference type="Gene3D" id="1.10.260.40">
    <property type="entry name" value="lambda repressor-like DNA-binding domains"/>
    <property type="match status" value="1"/>
</dbReference>
<dbReference type="Proteomes" id="UP001201701">
    <property type="component" value="Unassembled WGS sequence"/>
</dbReference>
<dbReference type="Pfam" id="PF01381">
    <property type="entry name" value="HTH_3"/>
    <property type="match status" value="1"/>
</dbReference>